<organism evidence="1 2">
    <name type="scientific">Hymenobacter negativus</name>
    <dbReference type="NCBI Taxonomy" id="2795026"/>
    <lineage>
        <taxon>Bacteria</taxon>
        <taxon>Pseudomonadati</taxon>
        <taxon>Bacteroidota</taxon>
        <taxon>Cytophagia</taxon>
        <taxon>Cytophagales</taxon>
        <taxon>Hymenobacteraceae</taxon>
        <taxon>Hymenobacter</taxon>
    </lineage>
</organism>
<keyword evidence="2" id="KW-1185">Reference proteome</keyword>
<dbReference type="EMBL" id="JAEDAE010000001">
    <property type="protein sequence ID" value="MBH8556722.1"/>
    <property type="molecule type" value="Genomic_DNA"/>
</dbReference>
<protein>
    <recommendedName>
        <fullName evidence="3">PIN domain-containing protein</fullName>
    </recommendedName>
</protein>
<evidence type="ECO:0000313" key="1">
    <source>
        <dbReference type="EMBL" id="MBH8556722.1"/>
    </source>
</evidence>
<sequence length="172" mass="19179">MIAIWAIKKTATAGQEDRIALSVALLNDLDRSKKKVIMPCPIITELLALVSDAKERADHLSYCNINFRTPALDANTAAVSAKIWNDNKDRWKDIYSEHSPNFRNRFKFDLMILGVAVANKVECFYTGDKALKNMAAQYLDAVYIFDPIIPKAGMQAPLFNSAGLPAWTNTAQ</sequence>
<evidence type="ECO:0008006" key="3">
    <source>
        <dbReference type="Google" id="ProtNLM"/>
    </source>
</evidence>
<dbReference type="RefSeq" id="WP_198074105.1">
    <property type="nucleotide sequence ID" value="NZ_JAEDAE010000001.1"/>
</dbReference>
<comment type="caution">
    <text evidence="1">The sequence shown here is derived from an EMBL/GenBank/DDBJ whole genome shotgun (WGS) entry which is preliminary data.</text>
</comment>
<gene>
    <name evidence="1" type="ORF">I7X13_01590</name>
</gene>
<name>A0ABS0Q2H8_9BACT</name>
<reference evidence="1 2" key="1">
    <citation type="submission" date="2020-12" db="EMBL/GenBank/DDBJ databases">
        <title>Hymenobacter sp.</title>
        <authorList>
            <person name="Kim M.K."/>
        </authorList>
    </citation>
    <scope>NUCLEOTIDE SEQUENCE [LARGE SCALE GENOMIC DNA]</scope>
    <source>
        <strain evidence="1 2">BT442</strain>
    </source>
</reference>
<accession>A0ABS0Q2H8</accession>
<proteinExistence type="predicted"/>
<evidence type="ECO:0000313" key="2">
    <source>
        <dbReference type="Proteomes" id="UP000625631"/>
    </source>
</evidence>
<dbReference type="Proteomes" id="UP000625631">
    <property type="component" value="Unassembled WGS sequence"/>
</dbReference>